<dbReference type="EMBL" id="LFZS01000002">
    <property type="protein sequence ID" value="ONN55948.1"/>
    <property type="molecule type" value="Genomic_DNA"/>
</dbReference>
<dbReference type="AlphaFoldDB" id="A0A1V2V132"/>
<dbReference type="InterPro" id="IPR029044">
    <property type="entry name" value="Nucleotide-diphossugar_trans"/>
</dbReference>
<keyword evidence="1" id="KW-0808">Transferase</keyword>
<reference evidence="1 2" key="1">
    <citation type="submission" date="2015-07" db="EMBL/GenBank/DDBJ databases">
        <title>Acinetobacter yuneri, a novel member of Acinetobacter calcoaceticus-Acinetobacter baumannii complex isolated from clinical specimen.</title>
        <authorList>
            <person name="Yu Y."/>
        </authorList>
    </citation>
    <scope>NUCLEOTIDE SEQUENCE [LARGE SCALE GENOMIC DNA]</scope>
    <source>
        <strain evidence="1 2">A362</strain>
    </source>
</reference>
<dbReference type="Gene3D" id="3.90.550.10">
    <property type="entry name" value="Spore Coat Polysaccharide Biosynthesis Protein SpsA, Chain A"/>
    <property type="match status" value="1"/>
</dbReference>
<name>A0A1V2V132_9GAMM</name>
<sequence length="280" mass="33052">MPKVVMVVVLYNKMLKESSTLQSLLSFTHSLDHLVIVNNGPKNIILDDFFENLRDKHLKVTLENHLQNKPLSWIYNDLIEGNDADYYVLFDDDTIINAEYEKHLFETLNDIDIEFPKIYARVEHIQHFPMVNNKLLTNSDELKNVESIFSVGSGLILSKNIKNIFIEKFGSVFDPHFAFYGVDSTFFIRLNNLLKQGEKFKFSCRTYLKHGLSLTEEELTDWRKKEFIYENTLKVKYYSGSVLMTKLKFIRLMYRKLSHFEFRDLKLVIQTFVKGKHPRC</sequence>
<protein>
    <submittedName>
        <fullName evidence="1">Glycosyl transferase</fullName>
    </submittedName>
</protein>
<keyword evidence="2" id="KW-1185">Reference proteome</keyword>
<comment type="caution">
    <text evidence="1">The sequence shown here is derived from an EMBL/GenBank/DDBJ whole genome shotgun (WGS) entry which is preliminary data.</text>
</comment>
<evidence type="ECO:0000313" key="2">
    <source>
        <dbReference type="Proteomes" id="UP000189376"/>
    </source>
</evidence>
<evidence type="ECO:0000313" key="1">
    <source>
        <dbReference type="EMBL" id="ONN55948.1"/>
    </source>
</evidence>
<dbReference type="RefSeq" id="WP_077168758.1">
    <property type="nucleotide sequence ID" value="NZ_LFZS01000002.1"/>
</dbReference>
<dbReference type="Proteomes" id="UP000189376">
    <property type="component" value="Unassembled WGS sequence"/>
</dbReference>
<accession>A0A1V2V132</accession>
<organism evidence="1 2">
    <name type="scientific">Acinetobacter genomosp. 33YU</name>
    <dbReference type="NCBI Taxonomy" id="1675530"/>
    <lineage>
        <taxon>Bacteria</taxon>
        <taxon>Pseudomonadati</taxon>
        <taxon>Pseudomonadota</taxon>
        <taxon>Gammaproteobacteria</taxon>
        <taxon>Moraxellales</taxon>
        <taxon>Moraxellaceae</taxon>
        <taxon>Acinetobacter</taxon>
    </lineage>
</organism>
<proteinExistence type="predicted"/>
<gene>
    <name evidence="1" type="ORF">AC058_04990</name>
</gene>
<dbReference type="GO" id="GO:0016740">
    <property type="term" value="F:transferase activity"/>
    <property type="evidence" value="ECO:0007669"/>
    <property type="project" value="UniProtKB-KW"/>
</dbReference>
<dbReference type="SUPFAM" id="SSF53448">
    <property type="entry name" value="Nucleotide-diphospho-sugar transferases"/>
    <property type="match status" value="1"/>
</dbReference>